<dbReference type="Pfam" id="PF13414">
    <property type="entry name" value="TPR_11"/>
    <property type="match status" value="4"/>
</dbReference>
<dbReference type="InterPro" id="IPR050498">
    <property type="entry name" value="Ycf3"/>
</dbReference>
<sequence length="926" mass="104798">MTDFSSDSEKDIQRCSVDKLVRIIDRSPDGSYSFLVGAGVSNPSPADIPLGGDMVEEFKHDIYSEQERDSSLNEWANQYESEHREDESEYGFWFAEAYPNLTARREKISQFVEGADPPLGQMILASMLQQGVVSHVFTPNFDDLLVNASIDLPGRRPLFVDHDARASRIQFPSDRPAIMKVHGDFLHYTKNTDEETSSLNEPIEQAFKKSLQSWGLVVLGYAGWDESIMGVLEETEVSEKGLYWCKLSGHNVNDRVEKLLESKDNAYLVEIEGSEEFFTKILNRSTEDYLPNPEEFVEKAKNTADRIRDLLRNQENVSKRHFLEAMSEDRDYSGEIPDSVDETDELSEVVNLIEKDKNKSAIETLNSIIESTGNPHFAYYYRGLARQSIGEDEKAIRDFDTAIELDTEFTDAYRGRGISKRRIGRHSEALEDLNEAIKLDSEHSATYVGRGRVKRELGELEAAIEDLNEAIKLDPEHSATYVNRGILKRELGELEAAIEDYNEAINLGTEHFAAYFNRGNARKELGELEAAIEDYNEAIKLDPEDSAAYFNRGNARKELGELEAAIEDYNEAIKLDPEDSAAYFNRGSIKRELGELEAAIEDLNEAIKLDPEHSRAYVNRGSLKQELGELEAAIEDYNEAINLSTEHFAAYFNRGSLRQELGELEAAIEDYNEAIKLDPEDSAAYFNRGSLRQELGELEAAIEDYNEAIKLDPEHSRAYVNRGSLKWELGELEAAIEDYNEAIKLDPEDFAAYVNRGSLKRELGELEAAIEDLNEAIKLDPEDPRPFINRGALMLKDGSVEEAINDFDQAIRFDSQDVSALSGRAEAKIVCGEFEDAYQDARNAKEASKTKKDEFSSLMLVLISKVCLGDETDSLEEEYQSIGKSEFTITWDYSILNNWLDSTNLSRSDERHIEDIIDFHKEHTEG</sequence>
<proteinExistence type="predicted"/>
<evidence type="ECO:0000256" key="1">
    <source>
        <dbReference type="ARBA" id="ARBA00022737"/>
    </source>
</evidence>
<dbReference type="InterPro" id="IPR026000">
    <property type="entry name" value="Apc5_dom"/>
</dbReference>
<feature type="repeat" description="TPR" evidence="3">
    <location>
        <begin position="444"/>
        <end position="477"/>
    </location>
</feature>
<feature type="repeat" description="TPR" evidence="3">
    <location>
        <begin position="376"/>
        <end position="409"/>
    </location>
</feature>
<dbReference type="GeneID" id="39855007"/>
<dbReference type="SUPFAM" id="SSF48452">
    <property type="entry name" value="TPR-like"/>
    <property type="match status" value="3"/>
</dbReference>
<evidence type="ECO:0000313" key="6">
    <source>
        <dbReference type="EMBL" id="QCC44825.1"/>
    </source>
</evidence>
<evidence type="ECO:0000313" key="7">
    <source>
        <dbReference type="Proteomes" id="UP000296216"/>
    </source>
</evidence>
<reference evidence="6 7" key="1">
    <citation type="journal article" date="2019" name="Microbiol. Resour. Announc.">
        <title>The Genome Sequence of the Halobacterium salinarum Type Strain Is Closely Related to That of Laboratory Strains NRC-1 and R1.</title>
        <authorList>
            <person name="Pfeiffer F."/>
            <person name="Marchfelder A."/>
            <person name="Habermann B."/>
            <person name="Dyall-Smith M.L."/>
        </authorList>
    </citation>
    <scope>NUCLEOTIDE SEQUENCE [LARGE SCALE GENOMIC DNA]</scope>
    <source>
        <strain evidence="7">ATCC 33171 / DSM 3754 / JCM 8978 / NBRC 102687 / NCIMB 764 / 91-R6</strain>
    </source>
</reference>
<keyword evidence="1" id="KW-0677">Repeat</keyword>
<feature type="repeat" description="TPR" evidence="3">
    <location>
        <begin position="512"/>
        <end position="545"/>
    </location>
</feature>
<dbReference type="PANTHER" id="PTHR44858">
    <property type="entry name" value="TETRATRICOPEPTIDE REPEAT PROTEIN 6"/>
    <property type="match status" value="1"/>
</dbReference>
<gene>
    <name evidence="6" type="ORF">HBSAL_05790</name>
</gene>
<accession>A0A4D6GSW2</accession>
<dbReference type="PROSITE" id="PS50005">
    <property type="entry name" value="TPR"/>
    <property type="match status" value="13"/>
</dbReference>
<dbReference type="Pfam" id="PF12862">
    <property type="entry name" value="ANAPC5"/>
    <property type="match status" value="1"/>
</dbReference>
<feature type="repeat" description="TPR" evidence="3">
    <location>
        <begin position="580"/>
        <end position="613"/>
    </location>
</feature>
<protein>
    <submittedName>
        <fullName evidence="6">Tetratricopeptide repeat protein</fullName>
    </submittedName>
</protein>
<evidence type="ECO:0000256" key="4">
    <source>
        <dbReference type="SAM" id="Coils"/>
    </source>
</evidence>
<dbReference type="AlphaFoldDB" id="A0A4D6GSW2"/>
<dbReference type="PROSITE" id="PS50293">
    <property type="entry name" value="TPR_REGION"/>
    <property type="match status" value="9"/>
</dbReference>
<feature type="domain" description="Anaphase-promoting complex subunit 5" evidence="5">
    <location>
        <begin position="420"/>
        <end position="444"/>
    </location>
</feature>
<keyword evidence="4" id="KW-0175">Coiled coil</keyword>
<organism evidence="6 7">
    <name type="scientific">Halobacterium salinarum (strain ATCC 33171 / DSM 3754 / JCM 8978 / NBRC 102687 / NCIMB 764 / 91-R6)</name>
    <dbReference type="NCBI Taxonomy" id="2597657"/>
    <lineage>
        <taxon>Archaea</taxon>
        <taxon>Methanobacteriati</taxon>
        <taxon>Methanobacteriota</taxon>
        <taxon>Stenosarchaea group</taxon>
        <taxon>Halobacteria</taxon>
        <taxon>Halobacteriales</taxon>
        <taxon>Halobacteriaceae</taxon>
        <taxon>Halobacterium</taxon>
    </lineage>
</organism>
<feature type="repeat" description="TPR" evidence="3">
    <location>
        <begin position="784"/>
        <end position="817"/>
    </location>
</feature>
<feature type="coiled-coil region" evidence="4">
    <location>
        <begin position="450"/>
        <end position="708"/>
    </location>
</feature>
<feature type="repeat" description="TPR" evidence="3">
    <location>
        <begin position="478"/>
        <end position="511"/>
    </location>
</feature>
<dbReference type="Pfam" id="PF13432">
    <property type="entry name" value="TPR_16"/>
    <property type="match status" value="1"/>
</dbReference>
<dbReference type="InterPro" id="IPR019734">
    <property type="entry name" value="TPR_rpt"/>
</dbReference>
<evidence type="ECO:0000259" key="5">
    <source>
        <dbReference type="Pfam" id="PF12862"/>
    </source>
</evidence>
<dbReference type="SUPFAM" id="SSF52467">
    <property type="entry name" value="DHS-like NAD/FAD-binding domain"/>
    <property type="match status" value="1"/>
</dbReference>
<dbReference type="Gene3D" id="1.25.40.10">
    <property type="entry name" value="Tetratricopeptide repeat domain"/>
    <property type="match status" value="6"/>
</dbReference>
<dbReference type="InterPro" id="IPR011990">
    <property type="entry name" value="TPR-like_helical_dom_sf"/>
</dbReference>
<evidence type="ECO:0000256" key="3">
    <source>
        <dbReference type="PROSITE-ProRule" id="PRU00339"/>
    </source>
</evidence>
<dbReference type="SMART" id="SM00028">
    <property type="entry name" value="TPR"/>
    <property type="match status" value="14"/>
</dbReference>
<feature type="repeat" description="TPR" evidence="3">
    <location>
        <begin position="614"/>
        <end position="647"/>
    </location>
</feature>
<dbReference type="Pfam" id="PF13289">
    <property type="entry name" value="SIR2_2"/>
    <property type="match status" value="1"/>
</dbReference>
<feature type="repeat" description="TPR" evidence="3">
    <location>
        <begin position="682"/>
        <end position="715"/>
    </location>
</feature>
<evidence type="ECO:0000256" key="2">
    <source>
        <dbReference type="ARBA" id="ARBA00022803"/>
    </source>
</evidence>
<dbReference type="RefSeq" id="WP_136361308.1">
    <property type="nucleotide sequence ID" value="NZ_VRYN01000004.1"/>
</dbReference>
<name>A0A4D6GSW2_HALS9</name>
<dbReference type="Gene3D" id="3.40.50.1220">
    <property type="entry name" value="TPP-binding domain"/>
    <property type="match status" value="1"/>
</dbReference>
<dbReference type="PANTHER" id="PTHR44858:SF1">
    <property type="entry name" value="UDP-N-ACETYLGLUCOSAMINE--PEPTIDE N-ACETYLGLUCOSAMINYLTRANSFERASE SPINDLY-RELATED"/>
    <property type="match status" value="1"/>
</dbReference>
<feature type="repeat" description="TPR" evidence="3">
    <location>
        <begin position="750"/>
        <end position="783"/>
    </location>
</feature>
<keyword evidence="2 3" id="KW-0802">TPR repeat</keyword>
<feature type="repeat" description="TPR" evidence="3">
    <location>
        <begin position="546"/>
        <end position="579"/>
    </location>
</feature>
<feature type="repeat" description="TPR" evidence="3">
    <location>
        <begin position="716"/>
        <end position="749"/>
    </location>
</feature>
<dbReference type="InterPro" id="IPR029035">
    <property type="entry name" value="DHS-like_NAD/FAD-binding_dom"/>
</dbReference>
<dbReference type="Proteomes" id="UP000296216">
    <property type="component" value="Chromosome"/>
</dbReference>
<feature type="repeat" description="TPR" evidence="3">
    <location>
        <begin position="410"/>
        <end position="443"/>
    </location>
</feature>
<dbReference type="EMBL" id="CP038631">
    <property type="protein sequence ID" value="QCC44825.1"/>
    <property type="molecule type" value="Genomic_DNA"/>
</dbReference>
<feature type="repeat" description="TPR" evidence="3">
    <location>
        <begin position="648"/>
        <end position="681"/>
    </location>
</feature>